<evidence type="ECO:0000256" key="4">
    <source>
        <dbReference type="ARBA" id="ARBA00022989"/>
    </source>
</evidence>
<evidence type="ECO:0000256" key="6">
    <source>
        <dbReference type="ARBA" id="ARBA00023180"/>
    </source>
</evidence>
<keyword evidence="6" id="KW-0325">Glycoprotein</keyword>
<feature type="transmembrane region" description="Helical" evidence="11">
    <location>
        <begin position="217"/>
        <end position="245"/>
    </location>
</feature>
<evidence type="ECO:0000256" key="2">
    <source>
        <dbReference type="ARBA" id="ARBA00022692"/>
    </source>
</evidence>
<protein>
    <submittedName>
        <fullName evidence="12">Lysosomal protein NCU-G1</fullName>
    </submittedName>
</protein>
<keyword evidence="4 11" id="KW-1133">Transmembrane helix</keyword>
<reference evidence="12 13" key="1">
    <citation type="journal article" date="2015" name="Genome Biol. Evol.">
        <title>The genome of winter moth (Operophtera brumata) provides a genomic perspective on sexual dimorphism and phenology.</title>
        <authorList>
            <person name="Derks M.F."/>
            <person name="Smit S."/>
            <person name="Salis L."/>
            <person name="Schijlen E."/>
            <person name="Bossers A."/>
            <person name="Mateman C."/>
            <person name="Pijl A.S."/>
            <person name="de Ridder D."/>
            <person name="Groenen M.A."/>
            <person name="Visser M.E."/>
            <person name="Megens H.J."/>
        </authorList>
    </citation>
    <scope>NUCLEOTIDE SEQUENCE [LARGE SCALE GENOMIC DNA]</scope>
    <source>
        <strain evidence="12">WM2013NL</strain>
        <tissue evidence="12">Head and thorax</tissue>
    </source>
</reference>
<dbReference type="AlphaFoldDB" id="A0A0L7LG30"/>
<dbReference type="Proteomes" id="UP000037510">
    <property type="component" value="Unassembled WGS sequence"/>
</dbReference>
<comment type="subcellular location">
    <subcellularLocation>
        <location evidence="9">Lysosome membrane</location>
        <topology evidence="9">Single-pass type I membrane protein</topology>
        <orientation evidence="9">Lumenal side</orientation>
    </subcellularLocation>
</comment>
<keyword evidence="3" id="KW-0732">Signal</keyword>
<evidence type="ECO:0000256" key="7">
    <source>
        <dbReference type="ARBA" id="ARBA00023228"/>
    </source>
</evidence>
<dbReference type="InterPro" id="IPR029382">
    <property type="entry name" value="NCU-G1"/>
</dbReference>
<keyword evidence="7" id="KW-0458">Lysosome</keyword>
<dbReference type="GO" id="GO:0005765">
    <property type="term" value="C:lysosomal membrane"/>
    <property type="evidence" value="ECO:0007669"/>
    <property type="project" value="UniProtKB-SubCell"/>
</dbReference>
<name>A0A0L7LG30_OPEBR</name>
<dbReference type="EMBL" id="JTDY01001247">
    <property type="protein sequence ID" value="KOB74412.1"/>
    <property type="molecule type" value="Genomic_DNA"/>
</dbReference>
<evidence type="ECO:0000256" key="11">
    <source>
        <dbReference type="SAM" id="Phobius"/>
    </source>
</evidence>
<dbReference type="PANTHER" id="PTHR31981:SF1">
    <property type="entry name" value="GLYCOSYLATED LYSOSOMAL MEMBRANE PROTEIN"/>
    <property type="match status" value="1"/>
</dbReference>
<evidence type="ECO:0000256" key="8">
    <source>
        <dbReference type="ARBA" id="ARBA00024176"/>
    </source>
</evidence>
<comment type="subunit">
    <text evidence="10">Interacts (via lumenal domain) with lysosomal protein MFSD1; the interaction starts while both proteins are still in the endoplasmic reticulum and is required for stabilization of MFSD1 in lysosomes but has no direct effect on its targeting to lysosomes or transporter activity.</text>
</comment>
<evidence type="ECO:0000313" key="12">
    <source>
        <dbReference type="EMBL" id="KOB74412.1"/>
    </source>
</evidence>
<comment type="similarity">
    <text evidence="1">Belongs to the GLMP family.</text>
</comment>
<keyword evidence="13" id="KW-1185">Reference proteome</keyword>
<proteinExistence type="inferred from homology"/>
<evidence type="ECO:0000256" key="3">
    <source>
        <dbReference type="ARBA" id="ARBA00022729"/>
    </source>
</evidence>
<evidence type="ECO:0000256" key="10">
    <source>
        <dbReference type="ARBA" id="ARBA00044960"/>
    </source>
</evidence>
<comment type="caution">
    <text evidence="12">The sequence shown here is derived from an EMBL/GenBank/DDBJ whole genome shotgun (WGS) entry which is preliminary data.</text>
</comment>
<evidence type="ECO:0000313" key="13">
    <source>
        <dbReference type="Proteomes" id="UP000037510"/>
    </source>
</evidence>
<sequence length="261" mass="29608">MSSLPRLAMPTSRLIYEYDDLDDNGHLSPKCPQKEFSLRGLSWHRNNSLLTDQEAMLMVRAHYRDGARSGTLDLLPYKDYAPSLPRLIHTSNSSLVDVHLVNLTSAEEYNATRFALRLLLVSTDRLSDSWDFTMRKSLDDEHTPGVFESSRSGDGGFLQFRPVAYTEPERDVSSSTNTYFYGDIDEDQLLIQDVYISFGVGGDGFYKQHNYTGWYNFSLFVIVIISIGLGVPLLLATSGITYVLVKRCRQRNPPTRLTNDD</sequence>
<gene>
    <name evidence="12" type="ORF">OBRU01_09223</name>
</gene>
<comment type="function">
    <text evidence="8">Required to protect lysosomal transporter MFSD1 from lysosomal proteolysis and for MFSD1 lysosomal localization.</text>
</comment>
<organism evidence="12 13">
    <name type="scientific">Operophtera brumata</name>
    <name type="common">Winter moth</name>
    <name type="synonym">Phalaena brumata</name>
    <dbReference type="NCBI Taxonomy" id="104452"/>
    <lineage>
        <taxon>Eukaryota</taxon>
        <taxon>Metazoa</taxon>
        <taxon>Ecdysozoa</taxon>
        <taxon>Arthropoda</taxon>
        <taxon>Hexapoda</taxon>
        <taxon>Insecta</taxon>
        <taxon>Pterygota</taxon>
        <taxon>Neoptera</taxon>
        <taxon>Endopterygota</taxon>
        <taxon>Lepidoptera</taxon>
        <taxon>Glossata</taxon>
        <taxon>Ditrysia</taxon>
        <taxon>Geometroidea</taxon>
        <taxon>Geometridae</taxon>
        <taxon>Larentiinae</taxon>
        <taxon>Operophtera</taxon>
    </lineage>
</organism>
<evidence type="ECO:0000256" key="9">
    <source>
        <dbReference type="ARBA" id="ARBA00024189"/>
    </source>
</evidence>
<keyword evidence="2 11" id="KW-0812">Transmembrane</keyword>
<evidence type="ECO:0000256" key="5">
    <source>
        <dbReference type="ARBA" id="ARBA00023136"/>
    </source>
</evidence>
<dbReference type="Pfam" id="PF15065">
    <property type="entry name" value="NCU-G1"/>
    <property type="match status" value="1"/>
</dbReference>
<evidence type="ECO:0000256" key="1">
    <source>
        <dbReference type="ARBA" id="ARBA00010599"/>
    </source>
</evidence>
<accession>A0A0L7LG30</accession>
<keyword evidence="5 11" id="KW-0472">Membrane</keyword>
<dbReference type="PANTHER" id="PTHR31981">
    <property type="entry name" value="GLYCOSYLATED LYSOSOMAL MEMBRANE PROTEIN"/>
    <property type="match status" value="1"/>
</dbReference>